<keyword evidence="3" id="KW-1185">Reference proteome</keyword>
<dbReference type="PANTHER" id="PTHR31407:SF10">
    <property type="entry name" value="PHOTOSYNTHETIC NDH SUBUNIT OF LUMENAL LOCATION 1, CHLOROPLASTIC"/>
    <property type="match status" value="1"/>
</dbReference>
<reference evidence="2" key="1">
    <citation type="journal article" date="2023" name="Mol. Ecol. Resour.">
        <title>Chromosome-level genome assembly of a triploid poplar Populus alba 'Berolinensis'.</title>
        <authorList>
            <person name="Chen S."/>
            <person name="Yu Y."/>
            <person name="Wang X."/>
            <person name="Wang S."/>
            <person name="Zhang T."/>
            <person name="Zhou Y."/>
            <person name="He R."/>
            <person name="Meng N."/>
            <person name="Wang Y."/>
            <person name="Liu W."/>
            <person name="Liu Z."/>
            <person name="Liu J."/>
            <person name="Guo Q."/>
            <person name="Huang H."/>
            <person name="Sederoff R.R."/>
            <person name="Wang G."/>
            <person name="Qu G."/>
            <person name="Chen S."/>
        </authorList>
    </citation>
    <scope>NUCLEOTIDE SEQUENCE</scope>
    <source>
        <strain evidence="2">SC-2020</strain>
    </source>
</reference>
<evidence type="ECO:0000313" key="3">
    <source>
        <dbReference type="Proteomes" id="UP001164929"/>
    </source>
</evidence>
<feature type="domain" description="PsbP C-terminal" evidence="1">
    <location>
        <begin position="84"/>
        <end position="169"/>
    </location>
</feature>
<protein>
    <submittedName>
        <fullName evidence="2">Photosynthetic NDH subunit of lumenal location 1</fullName>
    </submittedName>
</protein>
<dbReference type="InterPro" id="IPR016123">
    <property type="entry name" value="Mog1/PsbP_a/b/a-sand"/>
</dbReference>
<dbReference type="EMBL" id="JAQIZT010000010">
    <property type="protein sequence ID" value="KAJ6983214.1"/>
    <property type="molecule type" value="Genomic_DNA"/>
</dbReference>
<dbReference type="GO" id="GO:0005509">
    <property type="term" value="F:calcium ion binding"/>
    <property type="evidence" value="ECO:0007669"/>
    <property type="project" value="InterPro"/>
</dbReference>
<proteinExistence type="predicted"/>
<dbReference type="Gene3D" id="3.40.1000.10">
    <property type="entry name" value="Mog1/PsbP, alpha/beta/alpha sandwich"/>
    <property type="match status" value="2"/>
</dbReference>
<name>A0AAD6Q8J2_9ROSI</name>
<comment type="caution">
    <text evidence="2">The sequence shown here is derived from an EMBL/GenBank/DDBJ whole genome shotgun (WGS) entry which is preliminary data.</text>
</comment>
<dbReference type="SUPFAM" id="SSF55724">
    <property type="entry name" value="Mog1p/PsbP-like"/>
    <property type="match status" value="2"/>
</dbReference>
<evidence type="ECO:0000313" key="2">
    <source>
        <dbReference type="EMBL" id="KAJ6983214.1"/>
    </source>
</evidence>
<feature type="domain" description="PsbP C-terminal" evidence="1">
    <location>
        <begin position="218"/>
        <end position="285"/>
    </location>
</feature>
<organism evidence="2 3">
    <name type="scientific">Populus alba x Populus x berolinensis</name>
    <dbReference type="NCBI Taxonomy" id="444605"/>
    <lineage>
        <taxon>Eukaryota</taxon>
        <taxon>Viridiplantae</taxon>
        <taxon>Streptophyta</taxon>
        <taxon>Embryophyta</taxon>
        <taxon>Tracheophyta</taxon>
        <taxon>Spermatophyta</taxon>
        <taxon>Magnoliopsida</taxon>
        <taxon>eudicotyledons</taxon>
        <taxon>Gunneridae</taxon>
        <taxon>Pentapetalae</taxon>
        <taxon>rosids</taxon>
        <taxon>fabids</taxon>
        <taxon>Malpighiales</taxon>
        <taxon>Salicaceae</taxon>
        <taxon>Saliceae</taxon>
        <taxon>Populus</taxon>
    </lineage>
</organism>
<dbReference type="GO" id="GO:0019898">
    <property type="term" value="C:extrinsic component of membrane"/>
    <property type="evidence" value="ECO:0007669"/>
    <property type="project" value="InterPro"/>
</dbReference>
<dbReference type="GO" id="GO:0009654">
    <property type="term" value="C:photosystem II oxygen evolving complex"/>
    <property type="evidence" value="ECO:0007669"/>
    <property type="project" value="InterPro"/>
</dbReference>
<dbReference type="InterPro" id="IPR002683">
    <property type="entry name" value="PsbP_C"/>
</dbReference>
<dbReference type="Pfam" id="PF01789">
    <property type="entry name" value="PsbP"/>
    <property type="match status" value="2"/>
</dbReference>
<dbReference type="PANTHER" id="PTHR31407">
    <property type="match status" value="1"/>
</dbReference>
<dbReference type="GO" id="GO:0015979">
    <property type="term" value="P:photosynthesis"/>
    <property type="evidence" value="ECO:0007669"/>
    <property type="project" value="InterPro"/>
</dbReference>
<dbReference type="Proteomes" id="UP001164929">
    <property type="component" value="Chromosome 10"/>
</dbReference>
<dbReference type="AlphaFoldDB" id="A0AAD6Q8J2"/>
<accession>A0AAD6Q8J2</accession>
<sequence length="288" mass="32983">MAIASLSLSWASTTLSQKLSVPGSNEILPRVAAFPGNNSVTCTAEATFVEESNCKRRLLLLGVGALTTSLVPANFLFAEEIPKNYTSFVDFEDGYSYYYPSDWIDFDFRGHDSAFKDRTKQLQNVRVRFIPTEKKDIHELGPMEEAIYFLVKHRYAAPNQMPTIYSMQETLLKLADFLLPAQKILTCSLLRKSMTCHSSVKYDSHMQQEIMNVKLSNFLEIQKTVEGKNYYTFEYELTSPNYSSVSFATIVIANVRFYTLIVGANERRWRRYRSQLKVVADSFKVLDI</sequence>
<gene>
    <name evidence="2" type="ORF">NC653_026125</name>
</gene>
<evidence type="ECO:0000259" key="1">
    <source>
        <dbReference type="Pfam" id="PF01789"/>
    </source>
</evidence>